<dbReference type="CDD" id="cd02870">
    <property type="entry name" value="PseudoU_synth_RsuA_like"/>
    <property type="match status" value="1"/>
</dbReference>
<keyword evidence="8" id="KW-1185">Reference proteome</keyword>
<proteinExistence type="inferred from homology"/>
<dbReference type="PANTHER" id="PTHR47683:SF2">
    <property type="entry name" value="RNA-BINDING S4 DOMAIN-CONTAINING PROTEIN"/>
    <property type="match status" value="1"/>
</dbReference>
<dbReference type="InterPro" id="IPR042092">
    <property type="entry name" value="PsdUridine_s_RsuA/RluB/E/F_cat"/>
</dbReference>
<dbReference type="Gene3D" id="3.10.290.10">
    <property type="entry name" value="RNA-binding S4 domain"/>
    <property type="match status" value="1"/>
</dbReference>
<reference evidence="8" key="1">
    <citation type="journal article" date="2019" name="Int. J. Syst. Evol. Microbiol.">
        <title>The Global Catalogue of Microorganisms (GCM) 10K type strain sequencing project: providing services to taxonomists for standard genome sequencing and annotation.</title>
        <authorList>
            <consortium name="The Broad Institute Genomics Platform"/>
            <consortium name="The Broad Institute Genome Sequencing Center for Infectious Disease"/>
            <person name="Wu L."/>
            <person name="Ma J."/>
        </authorList>
    </citation>
    <scope>NUCLEOTIDE SEQUENCE [LARGE SCALE GENOMIC DNA]</scope>
    <source>
        <strain evidence="8">JCM 18053</strain>
    </source>
</reference>
<dbReference type="InterPro" id="IPR006145">
    <property type="entry name" value="PsdUridine_synth_RsuA/RluA"/>
</dbReference>
<comment type="similarity">
    <text evidence="1 4">Belongs to the pseudouridine synthase RsuA family.</text>
</comment>
<dbReference type="SMART" id="SM00363">
    <property type="entry name" value="S4"/>
    <property type="match status" value="1"/>
</dbReference>
<evidence type="ECO:0000313" key="7">
    <source>
        <dbReference type="EMBL" id="GAA5141596.1"/>
    </source>
</evidence>
<feature type="domain" description="RNA-binding S4" evidence="6">
    <location>
        <begin position="1"/>
        <end position="59"/>
    </location>
</feature>
<protein>
    <recommendedName>
        <fullName evidence="4">Pseudouridine synthase</fullName>
        <ecNumber evidence="4">5.4.99.-</ecNumber>
    </recommendedName>
</protein>
<dbReference type="InterPro" id="IPR050343">
    <property type="entry name" value="RsuA_PseudoU_synthase"/>
</dbReference>
<sequence>MRLNRYLSLCGLGSRRGCEVLIQEGRVSINGHVIKDLATQVSDEDRIIADGKPVKAESGVVIALHKPRGYICSRSDERDRMTIYSLLPKQFQTLHHVGRLDKDSEGLLLMTNRGELSHRLIHPSMGAEKEYEVIVDQPMDQATMAKLVKGMLTEEGHAKCERAWMITEYRAHVVLKQGLKRQIRLMFYQLGFEVERLTRTRIGWLELKGLQKGGWKQLTEVEVERFFSKDGVTGRPAKIAKTASATDVGDEESGRPVRRAPAKPRGGPRAKKSFGSEDRPRTPRARTSEGEDRPRGGPRGKKTFGSEERPRGGSRGKKSFGSEDRPRSPRAAPSDGEERPFGAPRPKKSFGGEERPRGPRPSFSEGEDRPFGAPRARPSFGGKDRPGAARPSFSDGEDRPRGGSSGPRGRSSFGDDEAPRPRGKRPDGDRKPRSSGGAGKPRSTRGDSPSRPPRASVKRAPGKKGPRGRP</sequence>
<dbReference type="PROSITE" id="PS50889">
    <property type="entry name" value="S4"/>
    <property type="match status" value="1"/>
</dbReference>
<dbReference type="Proteomes" id="UP001499852">
    <property type="component" value="Unassembled WGS sequence"/>
</dbReference>
<dbReference type="CDD" id="cd00165">
    <property type="entry name" value="S4"/>
    <property type="match status" value="1"/>
</dbReference>
<dbReference type="SUPFAM" id="SSF55174">
    <property type="entry name" value="Alpha-L RNA-binding motif"/>
    <property type="match status" value="1"/>
</dbReference>
<dbReference type="PROSITE" id="PS01149">
    <property type="entry name" value="PSI_RSU"/>
    <property type="match status" value="1"/>
</dbReference>
<feature type="compositionally biased region" description="Basic residues" evidence="5">
    <location>
        <begin position="256"/>
        <end position="272"/>
    </location>
</feature>
<gene>
    <name evidence="7" type="ORF">GCM10023213_26010</name>
</gene>
<evidence type="ECO:0000259" key="6">
    <source>
        <dbReference type="SMART" id="SM00363"/>
    </source>
</evidence>
<dbReference type="InterPro" id="IPR018496">
    <property type="entry name" value="PsdUridine_synth_RsuA/RluB_CS"/>
</dbReference>
<evidence type="ECO:0000256" key="4">
    <source>
        <dbReference type="RuleBase" id="RU003887"/>
    </source>
</evidence>
<dbReference type="InterPro" id="IPR020103">
    <property type="entry name" value="PsdUridine_synth_cat_dom_sf"/>
</dbReference>
<evidence type="ECO:0000256" key="3">
    <source>
        <dbReference type="PROSITE-ProRule" id="PRU00182"/>
    </source>
</evidence>
<keyword evidence="2 4" id="KW-0413">Isomerase</keyword>
<dbReference type="Gene3D" id="3.30.70.1560">
    <property type="entry name" value="Alpha-L RNA-binding motif"/>
    <property type="match status" value="1"/>
</dbReference>
<dbReference type="SUPFAM" id="SSF55120">
    <property type="entry name" value="Pseudouridine synthase"/>
    <property type="match status" value="1"/>
</dbReference>
<accession>A0ABP9P7J7</accession>
<dbReference type="InterPro" id="IPR020094">
    <property type="entry name" value="TruA/RsuA/RluB/E/F_N"/>
</dbReference>
<dbReference type="Pfam" id="PF01479">
    <property type="entry name" value="S4"/>
    <property type="match status" value="1"/>
</dbReference>
<dbReference type="EMBL" id="BAABIA010000005">
    <property type="protein sequence ID" value="GAA5141596.1"/>
    <property type="molecule type" value="Genomic_DNA"/>
</dbReference>
<comment type="caution">
    <text evidence="7">The sequence shown here is derived from an EMBL/GenBank/DDBJ whole genome shotgun (WGS) entry which is preliminary data.</text>
</comment>
<feature type="compositionally biased region" description="Basic and acidic residues" evidence="5">
    <location>
        <begin position="274"/>
        <end position="295"/>
    </location>
</feature>
<dbReference type="InterPro" id="IPR002942">
    <property type="entry name" value="S4_RNA-bd"/>
</dbReference>
<evidence type="ECO:0000256" key="5">
    <source>
        <dbReference type="SAM" id="MobiDB-lite"/>
    </source>
</evidence>
<dbReference type="NCBIfam" id="TIGR00093">
    <property type="entry name" value="pseudouridine synthase"/>
    <property type="match status" value="1"/>
</dbReference>
<dbReference type="Gene3D" id="3.30.70.580">
    <property type="entry name" value="Pseudouridine synthase I, catalytic domain, N-terminal subdomain"/>
    <property type="match status" value="1"/>
</dbReference>
<dbReference type="InterPro" id="IPR036986">
    <property type="entry name" value="S4_RNA-bd_sf"/>
</dbReference>
<organism evidence="7 8">
    <name type="scientific">Prosthecobacter algae</name>
    <dbReference type="NCBI Taxonomy" id="1144682"/>
    <lineage>
        <taxon>Bacteria</taxon>
        <taxon>Pseudomonadati</taxon>
        <taxon>Verrucomicrobiota</taxon>
        <taxon>Verrucomicrobiia</taxon>
        <taxon>Verrucomicrobiales</taxon>
        <taxon>Verrucomicrobiaceae</taxon>
        <taxon>Prosthecobacter</taxon>
    </lineage>
</organism>
<dbReference type="RefSeq" id="WP_345736804.1">
    <property type="nucleotide sequence ID" value="NZ_BAABIA010000005.1"/>
</dbReference>
<dbReference type="PANTHER" id="PTHR47683">
    <property type="entry name" value="PSEUDOURIDINE SYNTHASE FAMILY PROTEIN-RELATED"/>
    <property type="match status" value="1"/>
</dbReference>
<feature type="compositionally biased region" description="Basic and acidic residues" evidence="5">
    <location>
        <begin position="417"/>
        <end position="432"/>
    </location>
</feature>
<name>A0ABP9P7J7_9BACT</name>
<evidence type="ECO:0000256" key="1">
    <source>
        <dbReference type="ARBA" id="ARBA00008348"/>
    </source>
</evidence>
<feature type="region of interest" description="Disordered" evidence="5">
    <location>
        <begin position="235"/>
        <end position="470"/>
    </location>
</feature>
<dbReference type="InterPro" id="IPR000748">
    <property type="entry name" value="PsdUridine_synth_RsuA/RluB/E/F"/>
</dbReference>
<evidence type="ECO:0000313" key="8">
    <source>
        <dbReference type="Proteomes" id="UP001499852"/>
    </source>
</evidence>
<dbReference type="EC" id="5.4.99.-" evidence="4"/>
<keyword evidence="3" id="KW-0694">RNA-binding</keyword>
<evidence type="ECO:0000256" key="2">
    <source>
        <dbReference type="ARBA" id="ARBA00023235"/>
    </source>
</evidence>
<dbReference type="Pfam" id="PF00849">
    <property type="entry name" value="PseudoU_synth_2"/>
    <property type="match status" value="1"/>
</dbReference>
<feature type="compositionally biased region" description="Basic residues" evidence="5">
    <location>
        <begin position="456"/>
        <end position="470"/>
    </location>
</feature>